<protein>
    <submittedName>
        <fullName evidence="3">DUF4426 domain-containing protein</fullName>
    </submittedName>
</protein>
<dbReference type="EMBL" id="VJOY01000013">
    <property type="protein sequence ID" value="TRX73593.1"/>
    <property type="molecule type" value="Genomic_DNA"/>
</dbReference>
<gene>
    <name evidence="3" type="ORF">FM069_16895</name>
</gene>
<feature type="domain" description="DUF4426" evidence="2">
    <location>
        <begin position="23"/>
        <end position="138"/>
    </location>
</feature>
<evidence type="ECO:0000256" key="1">
    <source>
        <dbReference type="SAM" id="SignalP"/>
    </source>
</evidence>
<dbReference type="InterPro" id="IPR025218">
    <property type="entry name" value="DUF4426"/>
</dbReference>
<evidence type="ECO:0000313" key="4">
    <source>
        <dbReference type="Proteomes" id="UP000315235"/>
    </source>
</evidence>
<comment type="caution">
    <text evidence="3">The sequence shown here is derived from an EMBL/GenBank/DDBJ whole genome shotgun (WGS) entry which is preliminary data.</text>
</comment>
<dbReference type="Proteomes" id="UP000315235">
    <property type="component" value="Unassembled WGS sequence"/>
</dbReference>
<sequence>MRRLALMLFTLCLALPAAAERMQRFGDLEVHYNAFNSGFLQPDTAAAAGLVRSKTLGVVNVTVLKDGKPAPAQVGGEIKDLLGKRTPLQFKEVRESGALYHLAQFPIGSREVLSFSLDIRGTDGEAHRIDFNQEIFPDE</sequence>
<feature type="chain" id="PRO_5021950917" evidence="1">
    <location>
        <begin position="20"/>
        <end position="139"/>
    </location>
</feature>
<dbReference type="OrthoDB" id="8563353at2"/>
<reference evidence="3 4" key="1">
    <citation type="submission" date="2019-07" db="EMBL/GenBank/DDBJ databases">
        <title>Pseudomonas mangiferae sp. nov., isolated from bark of mango tree in Thailand.</title>
        <authorList>
            <person name="Srisuk N."/>
            <person name="Anurat P."/>
        </authorList>
    </citation>
    <scope>NUCLEOTIDE SEQUENCE [LARGE SCALE GENOMIC DNA]</scope>
    <source>
        <strain evidence="3 4">DMKU_BBB3-04</strain>
    </source>
</reference>
<dbReference type="RefSeq" id="WP_143489546.1">
    <property type="nucleotide sequence ID" value="NZ_VJOY01000013.1"/>
</dbReference>
<dbReference type="AlphaFoldDB" id="A0A553GVX6"/>
<proteinExistence type="predicted"/>
<name>A0A553GVX6_9PSED</name>
<dbReference type="Pfam" id="PF14467">
    <property type="entry name" value="DUF4426"/>
    <property type="match status" value="1"/>
</dbReference>
<accession>A0A553GVX6</accession>
<keyword evidence="1" id="KW-0732">Signal</keyword>
<dbReference type="Gene3D" id="2.60.40.3340">
    <property type="entry name" value="Domain of unknown function DUF4426"/>
    <property type="match status" value="1"/>
</dbReference>
<organism evidence="3 4">
    <name type="scientific">Pseudomonas mangiferae</name>
    <dbReference type="NCBI Taxonomy" id="2593654"/>
    <lineage>
        <taxon>Bacteria</taxon>
        <taxon>Pseudomonadati</taxon>
        <taxon>Pseudomonadota</taxon>
        <taxon>Gammaproteobacteria</taxon>
        <taxon>Pseudomonadales</taxon>
        <taxon>Pseudomonadaceae</taxon>
        <taxon>Pseudomonas</taxon>
    </lineage>
</organism>
<feature type="signal peptide" evidence="1">
    <location>
        <begin position="1"/>
        <end position="19"/>
    </location>
</feature>
<evidence type="ECO:0000259" key="2">
    <source>
        <dbReference type="Pfam" id="PF14467"/>
    </source>
</evidence>
<keyword evidence="4" id="KW-1185">Reference proteome</keyword>
<evidence type="ECO:0000313" key="3">
    <source>
        <dbReference type="EMBL" id="TRX73593.1"/>
    </source>
</evidence>